<name>A0A9Q9SU99_MOOP1</name>
<dbReference type="EMBL" id="CP017708">
    <property type="protein sequence ID" value="WAN69775.1"/>
    <property type="molecule type" value="Genomic_DNA"/>
</dbReference>
<dbReference type="Proteomes" id="UP000176944">
    <property type="component" value="Chromosome"/>
</dbReference>
<accession>A0A9Q9SU99</accession>
<gene>
    <name evidence="1" type="ORF">BJP36_37415</name>
</gene>
<reference evidence="1" key="2">
    <citation type="submission" date="2022-10" db="EMBL/GenBank/DDBJ databases">
        <authorList>
            <person name="Ngo T.-E."/>
        </authorList>
    </citation>
    <scope>NUCLEOTIDE SEQUENCE</scope>
    <source>
        <strain evidence="1">JHB</strain>
    </source>
</reference>
<dbReference type="AlphaFoldDB" id="A0A9Q9SU99"/>
<reference evidence="1" key="1">
    <citation type="journal article" date="2017" name="Proc. Natl. Acad. Sci. U.S.A.">
        <title>Comparative genomics uncovers the prolific and distinctive metabolic potential of the cyanobacterial genus Moorea.</title>
        <authorList>
            <person name="Leao T."/>
            <person name="Castelao G."/>
            <person name="Korobeynikov A."/>
            <person name="Monroe E.A."/>
            <person name="Podell S."/>
            <person name="Glukhov E."/>
            <person name="Allen E.E."/>
            <person name="Gerwick W.H."/>
            <person name="Gerwick L."/>
        </authorList>
    </citation>
    <scope>NUCLEOTIDE SEQUENCE</scope>
    <source>
        <strain evidence="1">JHB</strain>
    </source>
</reference>
<organism evidence="1">
    <name type="scientific">Moorena producens (strain JHB)</name>
    <dbReference type="NCBI Taxonomy" id="1454205"/>
    <lineage>
        <taxon>Bacteria</taxon>
        <taxon>Bacillati</taxon>
        <taxon>Cyanobacteriota</taxon>
        <taxon>Cyanophyceae</taxon>
        <taxon>Coleofasciculales</taxon>
        <taxon>Coleofasciculaceae</taxon>
        <taxon>Moorena</taxon>
    </lineage>
</organism>
<evidence type="ECO:0000313" key="1">
    <source>
        <dbReference type="EMBL" id="WAN69775.1"/>
    </source>
</evidence>
<sequence>MKTLYYSNPKSIERMFVPCSRLDAVAHGGNPQDRLGALSVGELNSPRVAPLHRYSLLPAPVIRCSLFR</sequence>
<protein>
    <submittedName>
        <fullName evidence="1">Uncharacterized protein</fullName>
    </submittedName>
</protein>
<proteinExistence type="predicted"/>